<organism evidence="1 2">
    <name type="scientific">Bacillus cereus VD048</name>
    <dbReference type="NCBI Taxonomy" id="1053226"/>
    <lineage>
        <taxon>Bacteria</taxon>
        <taxon>Bacillati</taxon>
        <taxon>Bacillota</taxon>
        <taxon>Bacilli</taxon>
        <taxon>Bacillales</taxon>
        <taxon>Bacillaceae</taxon>
        <taxon>Bacillus</taxon>
        <taxon>Bacillus cereus group</taxon>
    </lineage>
</organism>
<sequence length="46" mass="5254">MSHFWILFICQLDVNGAGSPTRFYEEPLFTLKIGILLSPENVDRGK</sequence>
<dbReference type="EMBL" id="AHEU01000025">
    <property type="protein sequence ID" value="EJR29805.1"/>
    <property type="molecule type" value="Genomic_DNA"/>
</dbReference>
<comment type="caution">
    <text evidence="1">The sequence shown here is derived from an EMBL/GenBank/DDBJ whole genome shotgun (WGS) entry which is preliminary data.</text>
</comment>
<evidence type="ECO:0000313" key="2">
    <source>
        <dbReference type="Proteomes" id="UP000006960"/>
    </source>
</evidence>
<proteinExistence type="predicted"/>
<protein>
    <submittedName>
        <fullName evidence="1">Uncharacterized protein</fullName>
    </submittedName>
</protein>
<dbReference type="AlphaFoldDB" id="J8HUV6"/>
<dbReference type="HOGENOM" id="CLU_3179946_0_0_9"/>
<evidence type="ECO:0000313" key="1">
    <source>
        <dbReference type="EMBL" id="EJR29805.1"/>
    </source>
</evidence>
<dbReference type="Proteomes" id="UP000006960">
    <property type="component" value="Unassembled WGS sequence"/>
</dbReference>
<reference evidence="1 2" key="1">
    <citation type="submission" date="2012-04" db="EMBL/GenBank/DDBJ databases">
        <title>The Genome Sequence of Bacillus cereus VD048.</title>
        <authorList>
            <consortium name="The Broad Institute Genome Sequencing Platform"/>
            <consortium name="The Broad Institute Genome Sequencing Center for Infectious Disease"/>
            <person name="Feldgarden M."/>
            <person name="Van der Auwera G.A."/>
            <person name="Mahillon J."/>
            <person name="Duprez V."/>
            <person name="Timmery S."/>
            <person name="Mattelet C."/>
            <person name="Dierick K."/>
            <person name="Sun M."/>
            <person name="Yu Z."/>
            <person name="Zhu L."/>
            <person name="Hu X."/>
            <person name="Shank E.B."/>
            <person name="Swiecicka I."/>
            <person name="Hansen B.M."/>
            <person name="Andrup L."/>
            <person name="Young S.K."/>
            <person name="Zeng Q."/>
            <person name="Gargeya S."/>
            <person name="Fitzgerald M."/>
            <person name="Haas B."/>
            <person name="Abouelleil A."/>
            <person name="Alvarado L."/>
            <person name="Arachchi H.M."/>
            <person name="Berlin A."/>
            <person name="Chapman S.B."/>
            <person name="Goldberg J."/>
            <person name="Griggs A."/>
            <person name="Gujja S."/>
            <person name="Hansen M."/>
            <person name="Howarth C."/>
            <person name="Imamovic A."/>
            <person name="Larimer J."/>
            <person name="McCowen C."/>
            <person name="Montmayeur A."/>
            <person name="Murphy C."/>
            <person name="Neiman D."/>
            <person name="Pearson M."/>
            <person name="Priest M."/>
            <person name="Roberts A."/>
            <person name="Saif S."/>
            <person name="Shea T."/>
            <person name="Sisk P."/>
            <person name="Sykes S."/>
            <person name="Wortman J."/>
            <person name="Nusbaum C."/>
            <person name="Birren B."/>
        </authorList>
    </citation>
    <scope>NUCLEOTIDE SEQUENCE [LARGE SCALE GENOMIC DNA]</scope>
    <source>
        <strain evidence="1 2">VD048</strain>
    </source>
</reference>
<gene>
    <name evidence="1" type="ORF">IIG_03777</name>
</gene>
<accession>J8HUV6</accession>
<name>J8HUV6_BACCE</name>